<accession>A0A0C9UD53</accession>
<proteinExistence type="predicted"/>
<dbReference type="AlphaFoldDB" id="A0A0C9UD53"/>
<evidence type="ECO:0000313" key="1">
    <source>
        <dbReference type="EMBL" id="KIJ23356.1"/>
    </source>
</evidence>
<keyword evidence="2" id="KW-1185">Reference proteome</keyword>
<organism evidence="1 2">
    <name type="scientific">Sphaerobolus stellatus (strain SS14)</name>
    <dbReference type="NCBI Taxonomy" id="990650"/>
    <lineage>
        <taxon>Eukaryota</taxon>
        <taxon>Fungi</taxon>
        <taxon>Dikarya</taxon>
        <taxon>Basidiomycota</taxon>
        <taxon>Agaricomycotina</taxon>
        <taxon>Agaricomycetes</taxon>
        <taxon>Phallomycetidae</taxon>
        <taxon>Geastrales</taxon>
        <taxon>Sphaerobolaceae</taxon>
        <taxon>Sphaerobolus</taxon>
    </lineage>
</organism>
<dbReference type="HOGENOM" id="CLU_1982992_0_0_1"/>
<name>A0A0C9UD53_SPHS4</name>
<dbReference type="Proteomes" id="UP000054279">
    <property type="component" value="Unassembled WGS sequence"/>
</dbReference>
<sequence>MWMSAGERSIAWIDVSTDAGATPATTSFEGRYQEAASGLRRRCIPKDIGEYRRWRRSHLYTDNETSTSPIHDMLFTALSDLRVIRPINVIPTSCAQFRIST</sequence>
<gene>
    <name evidence="1" type="ORF">M422DRAFT_39656</name>
</gene>
<reference evidence="1 2" key="1">
    <citation type="submission" date="2014-06" db="EMBL/GenBank/DDBJ databases">
        <title>Evolutionary Origins and Diversification of the Mycorrhizal Mutualists.</title>
        <authorList>
            <consortium name="DOE Joint Genome Institute"/>
            <consortium name="Mycorrhizal Genomics Consortium"/>
            <person name="Kohler A."/>
            <person name="Kuo A."/>
            <person name="Nagy L.G."/>
            <person name="Floudas D."/>
            <person name="Copeland A."/>
            <person name="Barry K.W."/>
            <person name="Cichocki N."/>
            <person name="Veneault-Fourrey C."/>
            <person name="LaButti K."/>
            <person name="Lindquist E.A."/>
            <person name="Lipzen A."/>
            <person name="Lundell T."/>
            <person name="Morin E."/>
            <person name="Murat C."/>
            <person name="Riley R."/>
            <person name="Ohm R."/>
            <person name="Sun H."/>
            <person name="Tunlid A."/>
            <person name="Henrissat B."/>
            <person name="Grigoriev I.V."/>
            <person name="Hibbett D.S."/>
            <person name="Martin F."/>
        </authorList>
    </citation>
    <scope>NUCLEOTIDE SEQUENCE [LARGE SCALE GENOMIC DNA]</scope>
    <source>
        <strain evidence="1 2">SS14</strain>
    </source>
</reference>
<protein>
    <submittedName>
        <fullName evidence="1">Uncharacterized protein</fullName>
    </submittedName>
</protein>
<dbReference type="EMBL" id="KN837708">
    <property type="protein sequence ID" value="KIJ23356.1"/>
    <property type="molecule type" value="Genomic_DNA"/>
</dbReference>
<evidence type="ECO:0000313" key="2">
    <source>
        <dbReference type="Proteomes" id="UP000054279"/>
    </source>
</evidence>